<protein>
    <submittedName>
        <fullName evidence="1">Uncharacterized protein</fullName>
    </submittedName>
</protein>
<accession>A0A0E9X3W3</accession>
<sequence length="147" mass="16085">MPLRGLKEMYIDSRSAESSPHPYTPSIPSNTFAHGLNSEARRVRNGVKICCTKESGSGVAENSVSDTLTVSVLLEYECVCFHSLSSLSKQMAGLRSLHRKASCATSGQKVALQSRPINWKASILFVCKTDRTNNSVLEGDAVDYYHT</sequence>
<dbReference type="EMBL" id="GBXM01012209">
    <property type="protein sequence ID" value="JAH96368.1"/>
    <property type="molecule type" value="Transcribed_RNA"/>
</dbReference>
<proteinExistence type="predicted"/>
<dbReference type="AlphaFoldDB" id="A0A0E9X3W3"/>
<reference evidence="1" key="1">
    <citation type="submission" date="2014-11" db="EMBL/GenBank/DDBJ databases">
        <authorList>
            <person name="Amaro Gonzalez C."/>
        </authorList>
    </citation>
    <scope>NUCLEOTIDE SEQUENCE</scope>
</reference>
<name>A0A0E9X3W3_ANGAN</name>
<reference evidence="1" key="2">
    <citation type="journal article" date="2015" name="Fish Shellfish Immunol.">
        <title>Early steps in the European eel (Anguilla anguilla)-Vibrio vulnificus interaction in the gills: Role of the RtxA13 toxin.</title>
        <authorList>
            <person name="Callol A."/>
            <person name="Pajuelo D."/>
            <person name="Ebbesson L."/>
            <person name="Teles M."/>
            <person name="MacKenzie S."/>
            <person name="Amaro C."/>
        </authorList>
    </citation>
    <scope>NUCLEOTIDE SEQUENCE</scope>
</reference>
<evidence type="ECO:0000313" key="1">
    <source>
        <dbReference type="EMBL" id="JAH96368.1"/>
    </source>
</evidence>
<organism evidence="1">
    <name type="scientific">Anguilla anguilla</name>
    <name type="common">European freshwater eel</name>
    <name type="synonym">Muraena anguilla</name>
    <dbReference type="NCBI Taxonomy" id="7936"/>
    <lineage>
        <taxon>Eukaryota</taxon>
        <taxon>Metazoa</taxon>
        <taxon>Chordata</taxon>
        <taxon>Craniata</taxon>
        <taxon>Vertebrata</taxon>
        <taxon>Euteleostomi</taxon>
        <taxon>Actinopterygii</taxon>
        <taxon>Neopterygii</taxon>
        <taxon>Teleostei</taxon>
        <taxon>Anguilliformes</taxon>
        <taxon>Anguillidae</taxon>
        <taxon>Anguilla</taxon>
    </lineage>
</organism>